<reference evidence="1" key="2">
    <citation type="submission" date="2016-06" db="EMBL/GenBank/DDBJ databases">
        <title>The genome of a short-lived fish provides insights into sex chromosome evolution and the genetic control of aging.</title>
        <authorList>
            <person name="Reichwald K."/>
            <person name="Felder M."/>
            <person name="Petzold A."/>
            <person name="Koch P."/>
            <person name="Groth M."/>
            <person name="Platzer M."/>
        </authorList>
    </citation>
    <scope>NUCLEOTIDE SEQUENCE</scope>
    <source>
        <tissue evidence="1">Brain</tissue>
    </source>
</reference>
<accession>A0A1A8BXP0</accession>
<sequence length="56" mass="6587">QDLPDNWVQTLGSVLWLHEEHRWVSKRPNLADDEGRRSGNSLVYMFHLNTALIKRS</sequence>
<reference evidence="1" key="1">
    <citation type="submission" date="2016-05" db="EMBL/GenBank/DDBJ databases">
        <authorList>
            <person name="Lavstsen T."/>
            <person name="Jespersen J.S."/>
        </authorList>
    </citation>
    <scope>NUCLEOTIDE SEQUENCE</scope>
    <source>
        <tissue evidence="1">Brain</tissue>
    </source>
</reference>
<proteinExistence type="predicted"/>
<evidence type="ECO:0000313" key="1">
    <source>
        <dbReference type="EMBL" id="SBP71578.1"/>
    </source>
</evidence>
<organism evidence="1">
    <name type="scientific">Nothobranchius kadleci</name>
    <name type="common">African annual killifish</name>
    <dbReference type="NCBI Taxonomy" id="1051664"/>
    <lineage>
        <taxon>Eukaryota</taxon>
        <taxon>Metazoa</taxon>
        <taxon>Chordata</taxon>
        <taxon>Craniata</taxon>
        <taxon>Vertebrata</taxon>
        <taxon>Euteleostomi</taxon>
        <taxon>Actinopterygii</taxon>
        <taxon>Neopterygii</taxon>
        <taxon>Teleostei</taxon>
        <taxon>Neoteleostei</taxon>
        <taxon>Acanthomorphata</taxon>
        <taxon>Ovalentaria</taxon>
        <taxon>Atherinomorphae</taxon>
        <taxon>Cyprinodontiformes</taxon>
        <taxon>Nothobranchiidae</taxon>
        <taxon>Nothobranchius</taxon>
    </lineage>
</organism>
<protein>
    <submittedName>
        <fullName evidence="1">Vestigial like 2a</fullName>
    </submittedName>
</protein>
<gene>
    <name evidence="1" type="primary">VGLL2A</name>
</gene>
<dbReference type="AlphaFoldDB" id="A0A1A8BXP0"/>
<feature type="non-terminal residue" evidence="1">
    <location>
        <position position="1"/>
    </location>
</feature>
<name>A0A1A8BXP0_NOTKA</name>
<dbReference type="EMBL" id="HADZ01007637">
    <property type="protein sequence ID" value="SBP71578.1"/>
    <property type="molecule type" value="Transcribed_RNA"/>
</dbReference>